<proteinExistence type="inferred from homology"/>
<comment type="caution">
    <text evidence="9">The sequence shown here is derived from an EMBL/GenBank/DDBJ whole genome shotgun (WGS) entry which is preliminary data.</text>
</comment>
<dbReference type="PANTHER" id="PTHR34296:SF2">
    <property type="entry name" value="ABC TRANSPORTER GUANOSINE-BINDING PROTEIN NUPN"/>
    <property type="match status" value="1"/>
</dbReference>
<evidence type="ECO:0000256" key="2">
    <source>
        <dbReference type="ARBA" id="ARBA00008610"/>
    </source>
</evidence>
<accession>A0ABT4N475</accession>
<evidence type="ECO:0000256" key="1">
    <source>
        <dbReference type="ARBA" id="ARBA00004193"/>
    </source>
</evidence>
<dbReference type="EMBL" id="JAPWIE010000012">
    <property type="protein sequence ID" value="MCZ4553750.1"/>
    <property type="molecule type" value="Genomic_DNA"/>
</dbReference>
<evidence type="ECO:0000256" key="5">
    <source>
        <dbReference type="ARBA" id="ARBA00023136"/>
    </source>
</evidence>
<comment type="subcellular location">
    <subcellularLocation>
        <location evidence="1">Cell membrane</location>
        <topology evidence="1">Lipid-anchor</topology>
    </subcellularLocation>
</comment>
<dbReference type="InterPro" id="IPR050957">
    <property type="entry name" value="BMP_lipoprotein"/>
</dbReference>
<dbReference type="Gene3D" id="3.40.50.2300">
    <property type="match status" value="2"/>
</dbReference>
<dbReference type="PANTHER" id="PTHR34296">
    <property type="entry name" value="TRANSCRIPTIONAL ACTIVATOR PROTEIN MED"/>
    <property type="match status" value="1"/>
</dbReference>
<keyword evidence="4 7" id="KW-0732">Signal</keyword>
<keyword evidence="6" id="KW-0449">Lipoprotein</keyword>
<dbReference type="Proteomes" id="UP001067235">
    <property type="component" value="Unassembled WGS sequence"/>
</dbReference>
<evidence type="ECO:0000259" key="8">
    <source>
        <dbReference type="Pfam" id="PF02608"/>
    </source>
</evidence>
<dbReference type="RefSeq" id="WP_301574457.1">
    <property type="nucleotide sequence ID" value="NZ_JAPWIE010000012.1"/>
</dbReference>
<protein>
    <submittedName>
        <fullName evidence="9">BMP family ABC transporter substrate-binding protein</fullName>
    </submittedName>
</protein>
<sequence>MRSKTIGALAALTAGVLLLPACGSRNDDGGGTDTGSVADVAAIQEAMPDVNGDGNVVIGIMSPGDTGDGGYYESFVTEARAFADEKGWTLNIVDKINTSDAVAQARNLCRQNVDMIAVGASELKDALSATSDESCANVAFYISSGDGVEENPQVAQSQDRANESIIAAGYSAGLIMQRTGAKTAGFIGGPEVDFSTRAANAYAAGVKQVVPDANVLTTYTGDSEDSGKAREAATAQMAQGAAVIYPYLGGATDSVASLANERNVAVLTPGSDRCGTGTPTYDVSVLFAPGLYFGETLNQFNDGALELGAIKVYHLGVDKYPTVKICEPQGTEEAQLNEFIAGIGAGDIKPDDLIAASVS</sequence>
<dbReference type="InterPro" id="IPR028082">
    <property type="entry name" value="Peripla_BP_I"/>
</dbReference>
<reference evidence="9" key="1">
    <citation type="submission" date="2022-12" db="EMBL/GenBank/DDBJ databases">
        <authorList>
            <person name="Krivoruchko A.V."/>
            <person name="Elkin A."/>
        </authorList>
    </citation>
    <scope>NUCLEOTIDE SEQUENCE</scope>
    <source>
        <strain evidence="9">IEGM 1388</strain>
    </source>
</reference>
<evidence type="ECO:0000256" key="3">
    <source>
        <dbReference type="ARBA" id="ARBA00022475"/>
    </source>
</evidence>
<name>A0ABT4N475_GORRU</name>
<evidence type="ECO:0000313" key="9">
    <source>
        <dbReference type="EMBL" id="MCZ4553750.1"/>
    </source>
</evidence>
<gene>
    <name evidence="9" type="ORF">O4213_27430</name>
</gene>
<dbReference type="Pfam" id="PF02608">
    <property type="entry name" value="Bmp"/>
    <property type="match status" value="1"/>
</dbReference>
<evidence type="ECO:0000256" key="6">
    <source>
        <dbReference type="ARBA" id="ARBA00023288"/>
    </source>
</evidence>
<dbReference type="SUPFAM" id="SSF53822">
    <property type="entry name" value="Periplasmic binding protein-like I"/>
    <property type="match status" value="1"/>
</dbReference>
<feature type="chain" id="PRO_5045485699" evidence="7">
    <location>
        <begin position="24"/>
        <end position="359"/>
    </location>
</feature>
<dbReference type="InterPro" id="IPR003760">
    <property type="entry name" value="PnrA-like"/>
</dbReference>
<keyword evidence="10" id="KW-1185">Reference proteome</keyword>
<keyword evidence="3" id="KW-1003">Cell membrane</keyword>
<evidence type="ECO:0000256" key="4">
    <source>
        <dbReference type="ARBA" id="ARBA00022729"/>
    </source>
</evidence>
<feature type="domain" description="ABC transporter substrate-binding protein PnrA-like" evidence="8">
    <location>
        <begin position="56"/>
        <end position="265"/>
    </location>
</feature>
<evidence type="ECO:0000313" key="10">
    <source>
        <dbReference type="Proteomes" id="UP001067235"/>
    </source>
</evidence>
<feature type="signal peptide" evidence="7">
    <location>
        <begin position="1"/>
        <end position="23"/>
    </location>
</feature>
<comment type="similarity">
    <text evidence="2">Belongs to the BMP lipoprotein family.</text>
</comment>
<keyword evidence="5" id="KW-0472">Membrane</keyword>
<evidence type="ECO:0000256" key="7">
    <source>
        <dbReference type="SAM" id="SignalP"/>
    </source>
</evidence>
<organism evidence="9 10">
    <name type="scientific">Gordonia rubripertincta</name>
    <name type="common">Rhodococcus corallinus</name>
    <dbReference type="NCBI Taxonomy" id="36822"/>
    <lineage>
        <taxon>Bacteria</taxon>
        <taxon>Bacillati</taxon>
        <taxon>Actinomycetota</taxon>
        <taxon>Actinomycetes</taxon>
        <taxon>Mycobacteriales</taxon>
        <taxon>Gordoniaceae</taxon>
        <taxon>Gordonia</taxon>
    </lineage>
</organism>